<reference evidence="1" key="1">
    <citation type="journal article" date="2017" name="Elife">
        <title>The kinetoplastid-infecting Bodo saltans virus (BsV), a window into the most abundant giant viruses in the sea.</title>
        <authorList>
            <person name="Deeg C.M."/>
            <person name="Chow C.-E.T."/>
            <person name="Suttle C.A."/>
        </authorList>
    </citation>
    <scope>NUCLEOTIDE SEQUENCE</scope>
    <source>
        <strain evidence="1">NG1</strain>
    </source>
</reference>
<dbReference type="Proteomes" id="UP000240325">
    <property type="component" value="Segment"/>
</dbReference>
<evidence type="ECO:0000313" key="1">
    <source>
        <dbReference type="EMBL" id="ATZ80836.1"/>
    </source>
</evidence>
<accession>A0A2H4UVF3</accession>
<gene>
    <name evidence="1" type="ORF">BMW23_0790</name>
</gene>
<name>A0A2H4UVF3_9VIRU</name>
<dbReference type="Gene3D" id="3.40.220.10">
    <property type="entry name" value="Leucine Aminopeptidase, subunit E, domain 1"/>
    <property type="match status" value="1"/>
</dbReference>
<evidence type="ECO:0000313" key="2">
    <source>
        <dbReference type="Proteomes" id="UP000240325"/>
    </source>
</evidence>
<dbReference type="EMBL" id="MF782455">
    <property type="protein sequence ID" value="ATZ80836.1"/>
    <property type="molecule type" value="Genomic_DNA"/>
</dbReference>
<sequence>MQNTQSNIMQQNLINMMKQMQQSQPFVFDPNKTDIRMKRAWISDNISQSRSGLYAKFFKSETTLFNHVSKCNVGQIDNICDVSVVYEHSIDTAEKYADIGANNFTKNNKLNPVIVNVVGRDFIGSNYESCTEMRDEIINIRTIFCSNKTKGNIFPLKEEQCAYTSLVTVIRPKDPRTPLLNWQNTFRTGIITSCPIKHDSSAKKLSIKSYLQTLSNIESIFQCAIAMSHSVLILCPYGHTNDDNNPVDDIIKLYNFCIMKYGHKFKHIIISVPPHYPKQIYEMYLEKIVKPCEMTKEIDDKYDMIENDLAMKTKLQENIQNNTKNNNINENDIANNNVNVNENINQIDPKQFQMMVQMMNMMNKKN</sequence>
<keyword evidence="2" id="KW-1185">Reference proteome</keyword>
<proteinExistence type="predicted"/>
<protein>
    <submittedName>
        <fullName evidence="1">Uncharacterized protein</fullName>
    </submittedName>
</protein>
<dbReference type="InterPro" id="IPR043472">
    <property type="entry name" value="Macro_dom-like"/>
</dbReference>
<organism evidence="1">
    <name type="scientific">Bodo saltans virus</name>
    <dbReference type="NCBI Taxonomy" id="2024608"/>
    <lineage>
        <taxon>Viruses</taxon>
        <taxon>Varidnaviria</taxon>
        <taxon>Bamfordvirae</taxon>
        <taxon>Nucleocytoviricota</taxon>
        <taxon>Megaviricetes</taxon>
        <taxon>Imitervirales</taxon>
        <taxon>Mimiviridae</taxon>
        <taxon>Klosneuvirinae</taxon>
        <taxon>Theiavirus</taxon>
        <taxon>Theiavirus salishense</taxon>
    </lineage>
</organism>